<protein>
    <recommendedName>
        <fullName evidence="3">Cell wall surface anchor family protein</fullName>
    </recommendedName>
</protein>
<evidence type="ECO:0000313" key="2">
    <source>
        <dbReference type="Proteomes" id="UP001628193"/>
    </source>
</evidence>
<evidence type="ECO:0008006" key="3">
    <source>
        <dbReference type="Google" id="ProtNLM"/>
    </source>
</evidence>
<accession>A0ABQ0CBA4</accession>
<name>A0ABQ0CBA4_9PROT</name>
<evidence type="ECO:0000313" key="1">
    <source>
        <dbReference type="EMBL" id="GAB0058148.1"/>
    </source>
</evidence>
<reference evidence="1 2" key="1">
    <citation type="submission" date="2024-09" db="EMBL/GenBank/DDBJ databases">
        <title>Draft genome sequence of Candidatus Magnetaquicoccaceae bacterium FCR-1.</title>
        <authorList>
            <person name="Shimoshige H."/>
            <person name="Shimamura S."/>
            <person name="Taoka A."/>
            <person name="Kobayashi H."/>
            <person name="Maekawa T."/>
        </authorList>
    </citation>
    <scope>NUCLEOTIDE SEQUENCE [LARGE SCALE GENOMIC DNA]</scope>
    <source>
        <strain evidence="1 2">FCR-1</strain>
    </source>
</reference>
<gene>
    <name evidence="1" type="ORF">SIID45300_02492</name>
</gene>
<keyword evidence="2" id="KW-1185">Reference proteome</keyword>
<dbReference type="Proteomes" id="UP001628193">
    <property type="component" value="Unassembled WGS sequence"/>
</dbReference>
<dbReference type="EMBL" id="BAAFGK010000004">
    <property type="protein sequence ID" value="GAB0058148.1"/>
    <property type="molecule type" value="Genomic_DNA"/>
</dbReference>
<proteinExistence type="predicted"/>
<sequence>MDAIVIKPRQSELFQMCLENQDLVTQHRTCPVLAAIACRFSYFFEPIQGVYTKMIKQGVQSMNFKGSTLLAMAGALALVVGTTACGGGGGSGSSSTSIALGGLASDGLLQGATVSVYSREGTTACTTATTDTNGKYSLTVPASCATPLRIEVSGGRDKTTNKDNDLTLKSLVTSSSQTTANLSPQTTLMTEAIRAAAGNLDNLATKSSTEVTQITGTAVTNVVKAFGFGSEAQFANPMSTPITTTAQTSAFSQAGDAAGEVFRRLASSAGLATPNAVSSLMQTYAASLSGTTNNVTVGTSTITPTTLQAMVSSQRALVTAEVLAGTLVRNVTSASATTGLLGTGANLTTSGSEGLISTITSSTTAKNQLATDVSTAIAAGVITTGSTLATQLTTVSTSTTAVTTAPVTTSVPTAAVDLTTVTTNATAAVNAASFIVHPAVTLTDYPQGTTASASNQTIAQSVSSTGIMTANVGTALSASNLTAVGNGSGKAPVINFSLGQSLGNNKGSGVALVTALLKDGATETRSTGQRQIIASTSYNWSSDGTNLTLTAPANGVASVTYYTTSATASASATITNVDADLLTVTGGSGGSQVPATMNLKVANLFSNKMPASASMSPSGSVGNYFYKVTISGIPLAACASTDTTCSTTIAKPFTVVQGTISAQ</sequence>
<comment type="caution">
    <text evidence="1">The sequence shown here is derived from an EMBL/GenBank/DDBJ whole genome shotgun (WGS) entry which is preliminary data.</text>
</comment>
<organism evidence="1 2">
    <name type="scientific">Candidatus Magnetaquiglobus chichijimensis</name>
    <dbReference type="NCBI Taxonomy" id="3141448"/>
    <lineage>
        <taxon>Bacteria</taxon>
        <taxon>Pseudomonadati</taxon>
        <taxon>Pseudomonadota</taxon>
        <taxon>Magnetococcia</taxon>
        <taxon>Magnetococcales</taxon>
        <taxon>Candidatus Magnetaquicoccaceae</taxon>
        <taxon>Candidatus Magnetaquiglobus</taxon>
    </lineage>
</organism>